<sequence>MADHRFAGEWMKDDMVLEPYVTAETIHKLESFKMTDEDIVFAAYPKTGITWAQELVWLVCNNGDIDKARSVPLDSRVVYIEYKEGGIITGLEMLAFCPVRSTETALLRVNNYTLRSIDDQKSMPFAFDAANHNILLRRLEQLQERPHPYMMKTHLRSETYLSQINEGKVKIIIIIRNPKDTLVSMYHFYRMHRDLGHFKGTWNDFFELFKAKHLLYGDYFRWYSSWLQHKDKPNVMLVKYEDMHHKMSDVINDVSTFLGKSLSKPVTADVIQHLTFDSMRQNDMVNFSNDAVFNVDISPFMRKGKVGDWKNYFSEEQSSFVDKLYKDMIEAFGVILEFE</sequence>
<evidence type="ECO:0000259" key="3">
    <source>
        <dbReference type="Pfam" id="PF00685"/>
    </source>
</evidence>
<dbReference type="Proteomes" id="UP001208570">
    <property type="component" value="Unassembled WGS sequence"/>
</dbReference>
<dbReference type="EMBL" id="JAODUP010000012">
    <property type="protein sequence ID" value="KAK2169201.1"/>
    <property type="molecule type" value="Genomic_DNA"/>
</dbReference>
<dbReference type="InterPro" id="IPR027417">
    <property type="entry name" value="P-loop_NTPase"/>
</dbReference>
<keyword evidence="2" id="KW-0808">Transferase</keyword>
<protein>
    <recommendedName>
        <fullName evidence="3">Sulfotransferase domain-containing protein</fullName>
    </recommendedName>
</protein>
<name>A0AAD9KDB4_9ANNE</name>
<dbReference type="Gene3D" id="3.40.50.300">
    <property type="entry name" value="P-loop containing nucleotide triphosphate hydrolases"/>
    <property type="match status" value="1"/>
</dbReference>
<comment type="similarity">
    <text evidence="1">Belongs to the sulfotransferase 1 family.</text>
</comment>
<evidence type="ECO:0000313" key="4">
    <source>
        <dbReference type="EMBL" id="KAK2169201.1"/>
    </source>
</evidence>
<dbReference type="PANTHER" id="PTHR11783">
    <property type="entry name" value="SULFOTRANSFERASE SULT"/>
    <property type="match status" value="1"/>
</dbReference>
<proteinExistence type="inferred from homology"/>
<gene>
    <name evidence="4" type="ORF">LSH36_12g36054</name>
</gene>
<evidence type="ECO:0000256" key="2">
    <source>
        <dbReference type="ARBA" id="ARBA00022679"/>
    </source>
</evidence>
<organism evidence="4 5">
    <name type="scientific">Paralvinella palmiformis</name>
    <dbReference type="NCBI Taxonomy" id="53620"/>
    <lineage>
        <taxon>Eukaryota</taxon>
        <taxon>Metazoa</taxon>
        <taxon>Spiralia</taxon>
        <taxon>Lophotrochozoa</taxon>
        <taxon>Annelida</taxon>
        <taxon>Polychaeta</taxon>
        <taxon>Sedentaria</taxon>
        <taxon>Canalipalpata</taxon>
        <taxon>Terebellida</taxon>
        <taxon>Terebelliformia</taxon>
        <taxon>Alvinellidae</taxon>
        <taxon>Paralvinella</taxon>
    </lineage>
</organism>
<evidence type="ECO:0000313" key="5">
    <source>
        <dbReference type="Proteomes" id="UP001208570"/>
    </source>
</evidence>
<dbReference type="InterPro" id="IPR000863">
    <property type="entry name" value="Sulfotransferase_dom"/>
</dbReference>
<evidence type="ECO:0000256" key="1">
    <source>
        <dbReference type="ARBA" id="ARBA00005771"/>
    </source>
</evidence>
<feature type="domain" description="Sulfotransferase" evidence="3">
    <location>
        <begin position="36"/>
        <end position="330"/>
    </location>
</feature>
<dbReference type="Pfam" id="PF00685">
    <property type="entry name" value="Sulfotransfer_1"/>
    <property type="match status" value="1"/>
</dbReference>
<keyword evidence="5" id="KW-1185">Reference proteome</keyword>
<accession>A0AAD9KDB4</accession>
<dbReference type="AlphaFoldDB" id="A0AAD9KDB4"/>
<dbReference type="SUPFAM" id="SSF52540">
    <property type="entry name" value="P-loop containing nucleoside triphosphate hydrolases"/>
    <property type="match status" value="1"/>
</dbReference>
<dbReference type="GO" id="GO:0008146">
    <property type="term" value="F:sulfotransferase activity"/>
    <property type="evidence" value="ECO:0007669"/>
    <property type="project" value="InterPro"/>
</dbReference>
<comment type="caution">
    <text evidence="4">The sequence shown here is derived from an EMBL/GenBank/DDBJ whole genome shotgun (WGS) entry which is preliminary data.</text>
</comment>
<reference evidence="4" key="1">
    <citation type="journal article" date="2023" name="Mol. Biol. Evol.">
        <title>Third-Generation Sequencing Reveals the Adaptive Role of the Epigenome in Three Deep-Sea Polychaetes.</title>
        <authorList>
            <person name="Perez M."/>
            <person name="Aroh O."/>
            <person name="Sun Y."/>
            <person name="Lan Y."/>
            <person name="Juniper S.K."/>
            <person name="Young C.R."/>
            <person name="Angers B."/>
            <person name="Qian P.Y."/>
        </authorList>
    </citation>
    <scope>NUCLEOTIDE SEQUENCE</scope>
    <source>
        <strain evidence="4">P08H-3</strain>
    </source>
</reference>